<organism evidence="1 2">
    <name type="scientific">Lactuca sativa</name>
    <name type="common">Garden lettuce</name>
    <dbReference type="NCBI Taxonomy" id="4236"/>
    <lineage>
        <taxon>Eukaryota</taxon>
        <taxon>Viridiplantae</taxon>
        <taxon>Streptophyta</taxon>
        <taxon>Embryophyta</taxon>
        <taxon>Tracheophyta</taxon>
        <taxon>Spermatophyta</taxon>
        <taxon>Magnoliopsida</taxon>
        <taxon>eudicotyledons</taxon>
        <taxon>Gunneridae</taxon>
        <taxon>Pentapetalae</taxon>
        <taxon>asterids</taxon>
        <taxon>campanulids</taxon>
        <taxon>Asterales</taxon>
        <taxon>Asteraceae</taxon>
        <taxon>Cichorioideae</taxon>
        <taxon>Cichorieae</taxon>
        <taxon>Lactucinae</taxon>
        <taxon>Lactuca</taxon>
    </lineage>
</organism>
<evidence type="ECO:0000313" key="2">
    <source>
        <dbReference type="Proteomes" id="UP000235145"/>
    </source>
</evidence>
<proteinExistence type="predicted"/>
<sequence>MINTLDDYDDIELLIPKGYLLSHSKYISDLFKQAQLIGNMIVHRSLATNALYFSIFDDYWFSFIKSEFVPYYSKESVLPYCQSPRNSSCTLCGLLVCYCSYYSSLRSCSLCSCMLKMILIEIVYLLIASRPFASIFTLEIN</sequence>
<dbReference type="Proteomes" id="UP000235145">
    <property type="component" value="Unassembled WGS sequence"/>
</dbReference>
<accession>A0A9R1UIT2</accession>
<name>A0A9R1UIT2_LACSA</name>
<evidence type="ECO:0000313" key="1">
    <source>
        <dbReference type="EMBL" id="KAJ0188197.1"/>
    </source>
</evidence>
<dbReference type="AlphaFoldDB" id="A0A9R1UIT2"/>
<gene>
    <name evidence="1" type="ORF">LSAT_V11C900496850</name>
</gene>
<keyword evidence="2" id="KW-1185">Reference proteome</keyword>
<comment type="caution">
    <text evidence="1">The sequence shown here is derived from an EMBL/GenBank/DDBJ whole genome shotgun (WGS) entry which is preliminary data.</text>
</comment>
<reference evidence="1 2" key="1">
    <citation type="journal article" date="2017" name="Nat. Commun.">
        <title>Genome assembly with in vitro proximity ligation data and whole-genome triplication in lettuce.</title>
        <authorList>
            <person name="Reyes-Chin-Wo S."/>
            <person name="Wang Z."/>
            <person name="Yang X."/>
            <person name="Kozik A."/>
            <person name="Arikit S."/>
            <person name="Song C."/>
            <person name="Xia L."/>
            <person name="Froenicke L."/>
            <person name="Lavelle D.O."/>
            <person name="Truco M.J."/>
            <person name="Xia R."/>
            <person name="Zhu S."/>
            <person name="Xu C."/>
            <person name="Xu H."/>
            <person name="Xu X."/>
            <person name="Cox K."/>
            <person name="Korf I."/>
            <person name="Meyers B.C."/>
            <person name="Michelmore R.W."/>
        </authorList>
    </citation>
    <scope>NUCLEOTIDE SEQUENCE [LARGE SCALE GENOMIC DNA]</scope>
    <source>
        <strain evidence="2">cv. Salinas</strain>
        <tissue evidence="1">Seedlings</tissue>
    </source>
</reference>
<dbReference type="EMBL" id="NBSK02000009">
    <property type="protein sequence ID" value="KAJ0188197.1"/>
    <property type="molecule type" value="Genomic_DNA"/>
</dbReference>
<protein>
    <submittedName>
        <fullName evidence="1">Uncharacterized protein</fullName>
    </submittedName>
</protein>